<gene>
    <name evidence="5" type="ORF">K7J14_08390</name>
</gene>
<protein>
    <submittedName>
        <fullName evidence="5">HK97 family phage prohead protease</fullName>
    </submittedName>
</protein>
<dbReference type="InterPro" id="IPR054613">
    <property type="entry name" value="Peptidase_S78_dom"/>
</dbReference>
<feature type="domain" description="Prohead serine protease" evidence="4">
    <location>
        <begin position="14"/>
        <end position="168"/>
    </location>
</feature>
<dbReference type="RefSeq" id="WP_230755223.1">
    <property type="nucleotide sequence ID" value="NZ_JAINWA010000003.1"/>
</dbReference>
<keyword evidence="6" id="KW-1185">Reference proteome</keyword>
<keyword evidence="1" id="KW-1188">Viral release from host cell</keyword>
<keyword evidence="2 5" id="KW-0645">Protease</keyword>
<evidence type="ECO:0000259" key="4">
    <source>
        <dbReference type="Pfam" id="PF04586"/>
    </source>
</evidence>
<proteinExistence type="predicted"/>
<evidence type="ECO:0000313" key="6">
    <source>
        <dbReference type="Proteomes" id="UP001198163"/>
    </source>
</evidence>
<evidence type="ECO:0000313" key="5">
    <source>
        <dbReference type="EMBL" id="MCD1654723.1"/>
    </source>
</evidence>
<name>A0AAE3EJ41_9SPIR</name>
<evidence type="ECO:0000256" key="1">
    <source>
        <dbReference type="ARBA" id="ARBA00022612"/>
    </source>
</evidence>
<dbReference type="Proteomes" id="UP001198163">
    <property type="component" value="Unassembled WGS sequence"/>
</dbReference>
<reference evidence="5" key="1">
    <citation type="submission" date="2021-08" db="EMBL/GenBank/DDBJ databases">
        <title>Comparative analyses of Brucepasteria parasyntrophica and Teretinema zuelzerae.</title>
        <authorList>
            <person name="Song Y."/>
            <person name="Brune A."/>
        </authorList>
    </citation>
    <scope>NUCLEOTIDE SEQUENCE</scope>
    <source>
        <strain evidence="5">DSM 1903</strain>
    </source>
</reference>
<dbReference type="GO" id="GO:0006508">
    <property type="term" value="P:proteolysis"/>
    <property type="evidence" value="ECO:0007669"/>
    <property type="project" value="UniProtKB-KW"/>
</dbReference>
<dbReference type="Pfam" id="PF04586">
    <property type="entry name" value="Peptidase_S78"/>
    <property type="match status" value="1"/>
</dbReference>
<evidence type="ECO:0000256" key="3">
    <source>
        <dbReference type="ARBA" id="ARBA00022801"/>
    </source>
</evidence>
<dbReference type="EMBL" id="JAINWA010000003">
    <property type="protein sequence ID" value="MCD1654723.1"/>
    <property type="molecule type" value="Genomic_DNA"/>
</dbReference>
<dbReference type="InterPro" id="IPR006433">
    <property type="entry name" value="Prohead_protease"/>
</dbReference>
<comment type="caution">
    <text evidence="5">The sequence shown here is derived from an EMBL/GenBank/DDBJ whole genome shotgun (WGS) entry which is preliminary data.</text>
</comment>
<dbReference type="NCBIfam" id="TIGR01543">
    <property type="entry name" value="proheadase_HK97"/>
    <property type="match status" value="1"/>
</dbReference>
<dbReference type="GO" id="GO:0008233">
    <property type="term" value="F:peptidase activity"/>
    <property type="evidence" value="ECO:0007669"/>
    <property type="project" value="UniProtKB-KW"/>
</dbReference>
<accession>A0AAE3EJ41</accession>
<dbReference type="AlphaFoldDB" id="A0AAE3EJ41"/>
<keyword evidence="3" id="KW-0378">Hydrolase</keyword>
<evidence type="ECO:0000256" key="2">
    <source>
        <dbReference type="ARBA" id="ARBA00022670"/>
    </source>
</evidence>
<sequence length="237" mass="26896">MAKRYELREYQAKIEIREQEGAAKVLTGVIPYLSRSENMGGFFEVIAPSAFAHTLNDGADVKCLIDHDRSKILGRVKNETLKLRSESDGLHFEVELANTSYANDLYENVRTGNITSISFGFYTLIDEWDTTVTPALRTLKDVKLIEISFVVFPAYPEAQAQARSKAFEDSGFEELEGLLLRAQNQSYQFSEDDKKTIVALQTALQSLTKRSENKIQEPKVAVIPETYYENLKKEIPR</sequence>
<organism evidence="5 6">
    <name type="scientific">Teretinema zuelzerae</name>
    <dbReference type="NCBI Taxonomy" id="156"/>
    <lineage>
        <taxon>Bacteria</taxon>
        <taxon>Pseudomonadati</taxon>
        <taxon>Spirochaetota</taxon>
        <taxon>Spirochaetia</taxon>
        <taxon>Spirochaetales</taxon>
        <taxon>Treponemataceae</taxon>
        <taxon>Teretinema</taxon>
    </lineage>
</organism>